<dbReference type="EMBL" id="MDKC01000037">
    <property type="protein sequence ID" value="ODG89736.1"/>
    <property type="molecule type" value="Genomic_DNA"/>
</dbReference>
<keyword evidence="2" id="KW-0460">Magnesium</keyword>
<proteinExistence type="predicted"/>
<dbReference type="Pfam" id="PF00702">
    <property type="entry name" value="Hydrolase"/>
    <property type="match status" value="1"/>
</dbReference>
<evidence type="ECO:0008006" key="5">
    <source>
        <dbReference type="Google" id="ProtNLM"/>
    </source>
</evidence>
<dbReference type="SUPFAM" id="SSF56784">
    <property type="entry name" value="HAD-like"/>
    <property type="match status" value="1"/>
</dbReference>
<evidence type="ECO:0000256" key="1">
    <source>
        <dbReference type="ARBA" id="ARBA00022801"/>
    </source>
</evidence>
<keyword evidence="4" id="KW-1185">Reference proteome</keyword>
<dbReference type="RefSeq" id="WP_069035515.1">
    <property type="nucleotide sequence ID" value="NZ_MDKC01000037.1"/>
</dbReference>
<comment type="caution">
    <text evidence="3">The sequence shown here is derived from an EMBL/GenBank/DDBJ whole genome shotgun (WGS) entry which is preliminary data.</text>
</comment>
<evidence type="ECO:0000313" key="4">
    <source>
        <dbReference type="Proteomes" id="UP000094580"/>
    </source>
</evidence>
<gene>
    <name evidence="3" type="ORF">BED47_15080</name>
</gene>
<dbReference type="Proteomes" id="UP000094580">
    <property type="component" value="Unassembled WGS sequence"/>
</dbReference>
<accession>A0ABX2ZJ51</accession>
<keyword evidence="1" id="KW-0378">Hydrolase</keyword>
<dbReference type="PANTHER" id="PTHR43434:SF1">
    <property type="entry name" value="PHOSPHOGLYCOLATE PHOSPHATASE"/>
    <property type="match status" value="1"/>
</dbReference>
<sequence>MHNLLMNSKVLVFDLDGTLYDGTEHYDYYAKLLTNEISLEKRDSFLKDYKKIKDYDHALTIGKIYDSENDLIISLDPITLKPIQVFTWEGQLLSKDELPENYLEKINYELPYIPVGDGWWIPLVASYHYGARDVYHCYDRTKEYMATKEFNIPYIRGLKEALEKVKDSKKLVLLTNSDREDVTRLLKLLNLNDLFHLEITDGKKPLETENHFKNIMNKFNVMPHEIVSIGDNFINEISPALKLGMHGVYITNQTTIQVSDSLLVVKKLEEVFE</sequence>
<evidence type="ECO:0000256" key="2">
    <source>
        <dbReference type="ARBA" id="ARBA00022842"/>
    </source>
</evidence>
<dbReference type="Gene3D" id="3.40.50.1000">
    <property type="entry name" value="HAD superfamily/HAD-like"/>
    <property type="match status" value="1"/>
</dbReference>
<dbReference type="InterPro" id="IPR023214">
    <property type="entry name" value="HAD_sf"/>
</dbReference>
<dbReference type="InterPro" id="IPR036412">
    <property type="entry name" value="HAD-like_sf"/>
</dbReference>
<evidence type="ECO:0000313" key="3">
    <source>
        <dbReference type="EMBL" id="ODG89736.1"/>
    </source>
</evidence>
<dbReference type="InterPro" id="IPR006439">
    <property type="entry name" value="HAD-SF_hydro_IA"/>
</dbReference>
<reference evidence="3 4" key="1">
    <citation type="submission" date="2016-07" db="EMBL/GenBank/DDBJ databases">
        <authorList>
            <person name="Townsley L."/>
            <person name="Shank E.A."/>
        </authorList>
    </citation>
    <scope>NUCLEOTIDE SEQUENCE [LARGE SCALE GENOMIC DNA]</scope>
    <source>
        <strain evidence="3 4">CH01</strain>
    </source>
</reference>
<dbReference type="InterPro" id="IPR050155">
    <property type="entry name" value="HAD-like_hydrolase_sf"/>
</dbReference>
<dbReference type="NCBIfam" id="TIGR01549">
    <property type="entry name" value="HAD-SF-IA-v1"/>
    <property type="match status" value="1"/>
</dbReference>
<protein>
    <recommendedName>
        <fullName evidence="5">Hydrolase</fullName>
    </recommendedName>
</protein>
<organism evidence="3 4">
    <name type="scientific">Gottfriedia luciferensis</name>
    <dbReference type="NCBI Taxonomy" id="178774"/>
    <lineage>
        <taxon>Bacteria</taxon>
        <taxon>Bacillati</taxon>
        <taxon>Bacillota</taxon>
        <taxon>Bacilli</taxon>
        <taxon>Bacillales</taxon>
        <taxon>Bacillaceae</taxon>
        <taxon>Gottfriedia</taxon>
    </lineage>
</organism>
<name>A0ABX2ZJ51_9BACI</name>
<dbReference type="PANTHER" id="PTHR43434">
    <property type="entry name" value="PHOSPHOGLYCOLATE PHOSPHATASE"/>
    <property type="match status" value="1"/>
</dbReference>